<keyword evidence="5" id="KW-0503">Monooxygenase</keyword>
<name>A0A0N1NWB5_9EURO</name>
<evidence type="ECO:0000313" key="8">
    <source>
        <dbReference type="Proteomes" id="UP000038010"/>
    </source>
</evidence>
<keyword evidence="4" id="KW-0560">Oxidoreductase</keyword>
<accession>A0A0N1NWB5</accession>
<keyword evidence="3" id="KW-0274">FAD</keyword>
<dbReference type="Gene3D" id="3.50.50.60">
    <property type="entry name" value="FAD/NAD(P)-binding domain"/>
    <property type="match status" value="1"/>
</dbReference>
<evidence type="ECO:0000256" key="1">
    <source>
        <dbReference type="ARBA" id="ARBA00007992"/>
    </source>
</evidence>
<dbReference type="InterPro" id="IPR002938">
    <property type="entry name" value="FAD-bd"/>
</dbReference>
<protein>
    <submittedName>
        <fullName evidence="7">3-hydroxybenzoate 6-hydroxylase 1</fullName>
    </submittedName>
</protein>
<keyword evidence="2" id="KW-0285">Flavoprotein</keyword>
<evidence type="ECO:0000313" key="7">
    <source>
        <dbReference type="EMBL" id="KPI36523.1"/>
    </source>
</evidence>
<evidence type="ECO:0000256" key="2">
    <source>
        <dbReference type="ARBA" id="ARBA00022630"/>
    </source>
</evidence>
<dbReference type="AlphaFoldDB" id="A0A0N1NWB5"/>
<comment type="similarity">
    <text evidence="1">Belongs to the paxM FAD-dependent monooxygenase family.</text>
</comment>
<dbReference type="PANTHER" id="PTHR13789:SF215">
    <property type="entry name" value="FAD-BINDING DOMAIN-CONTAINING PROTEIN-RELATED"/>
    <property type="match status" value="1"/>
</dbReference>
<proteinExistence type="inferred from homology"/>
<dbReference type="InterPro" id="IPR050493">
    <property type="entry name" value="FAD-dep_Monooxygenase_BioMet"/>
</dbReference>
<keyword evidence="8" id="KW-1185">Reference proteome</keyword>
<dbReference type="PANTHER" id="PTHR13789">
    <property type="entry name" value="MONOOXYGENASE"/>
    <property type="match status" value="1"/>
</dbReference>
<dbReference type="Proteomes" id="UP000038010">
    <property type="component" value="Unassembled WGS sequence"/>
</dbReference>
<reference evidence="7 8" key="1">
    <citation type="submission" date="2015-06" db="EMBL/GenBank/DDBJ databases">
        <title>Draft genome of the ant-associated black yeast Phialophora attae CBS 131958.</title>
        <authorList>
            <person name="Moreno L.F."/>
            <person name="Stielow B.J."/>
            <person name="de Hoog S."/>
            <person name="Vicente V.A."/>
            <person name="Weiss V.A."/>
            <person name="de Vries M."/>
            <person name="Cruz L.M."/>
            <person name="Souza E.M."/>
        </authorList>
    </citation>
    <scope>NUCLEOTIDE SEQUENCE [LARGE SCALE GENOMIC DNA]</scope>
    <source>
        <strain evidence="7 8">CBS 131958</strain>
    </source>
</reference>
<dbReference type="EMBL" id="LFJN01000030">
    <property type="protein sequence ID" value="KPI36523.1"/>
    <property type="molecule type" value="Genomic_DNA"/>
</dbReference>
<gene>
    <name evidence="7" type="ORF">AB675_4428</name>
</gene>
<evidence type="ECO:0000256" key="4">
    <source>
        <dbReference type="ARBA" id="ARBA00023002"/>
    </source>
</evidence>
<evidence type="ECO:0000256" key="3">
    <source>
        <dbReference type="ARBA" id="ARBA00022827"/>
    </source>
</evidence>
<dbReference type="RefSeq" id="XP_017996486.1">
    <property type="nucleotide sequence ID" value="XM_018144566.1"/>
</dbReference>
<dbReference type="GO" id="GO:0071949">
    <property type="term" value="F:FAD binding"/>
    <property type="evidence" value="ECO:0007669"/>
    <property type="project" value="InterPro"/>
</dbReference>
<organism evidence="7 8">
    <name type="scientific">Cyphellophora attinorum</name>
    <dbReference type="NCBI Taxonomy" id="1664694"/>
    <lineage>
        <taxon>Eukaryota</taxon>
        <taxon>Fungi</taxon>
        <taxon>Dikarya</taxon>
        <taxon>Ascomycota</taxon>
        <taxon>Pezizomycotina</taxon>
        <taxon>Eurotiomycetes</taxon>
        <taxon>Chaetothyriomycetidae</taxon>
        <taxon>Chaetothyriales</taxon>
        <taxon>Cyphellophoraceae</taxon>
        <taxon>Cyphellophora</taxon>
    </lineage>
</organism>
<evidence type="ECO:0000259" key="6">
    <source>
        <dbReference type="Pfam" id="PF01494"/>
    </source>
</evidence>
<evidence type="ECO:0000256" key="5">
    <source>
        <dbReference type="ARBA" id="ARBA00023033"/>
    </source>
</evidence>
<dbReference type="GO" id="GO:0004497">
    <property type="term" value="F:monooxygenase activity"/>
    <property type="evidence" value="ECO:0007669"/>
    <property type="project" value="UniProtKB-KW"/>
</dbReference>
<feature type="domain" description="FAD-binding" evidence="6">
    <location>
        <begin position="190"/>
        <end position="397"/>
    </location>
</feature>
<dbReference type="SUPFAM" id="SSF51905">
    <property type="entry name" value="FAD/NAD(P)-binding domain"/>
    <property type="match status" value="1"/>
</dbReference>
<comment type="caution">
    <text evidence="7">The sequence shown here is derived from an EMBL/GenBank/DDBJ whole genome shotgun (WGS) entry which is preliminary data.</text>
</comment>
<dbReference type="OrthoDB" id="9993796at2759"/>
<dbReference type="PRINTS" id="PR00420">
    <property type="entry name" value="RNGMNOXGNASE"/>
</dbReference>
<dbReference type="STRING" id="1664694.A0A0N1NWB5"/>
<dbReference type="InterPro" id="IPR036188">
    <property type="entry name" value="FAD/NAD-bd_sf"/>
</dbReference>
<dbReference type="SUPFAM" id="SSF54373">
    <property type="entry name" value="FAD-linked reductases, C-terminal domain"/>
    <property type="match status" value="1"/>
</dbReference>
<dbReference type="GeneID" id="28736446"/>
<dbReference type="VEuPathDB" id="FungiDB:AB675_4428"/>
<dbReference type="Pfam" id="PF01494">
    <property type="entry name" value="FAD_binding_3"/>
    <property type="match status" value="1"/>
</dbReference>
<sequence>MPTNSAHSEQLSNGRLRSEYYEPIPPNYFAPKPGDEVLNIGIVGAGIAGLATASALLQSGHHVFERSCFANEIGAAINMCPNASRVLSYLEFNFHRARPVTLDEQRLTDGRTLEVRRTQFTPDFKDLYGAPFLLYHRADLHNELKRTATEPRPHTSNVAKIHLSANVVDISLDGEISLYDGTKYMKDVVIVADGISTRFASKVVDSGEDLRIYPTGSMAYRFLVPAEKLMEDPQTRHLFEGEAMKMVISPAGDKRLVWYPCRGGELQNFGFFLPDDIEGFEDEVWSIPASREKFMKASTELHPDLQAVCGKAEDLKLWRLCSRKKPLSKLARGQVVLIGDAAHPMLPHQGQGGAMAIEDAAALGVLLSGVRSKDAIPERLQQFEQLRLKRVAAMVIFSSVGQDEAHRIKDIVRPFVDGPLPSCPAEYHMYNFTPNVLRDAMELLESNQNSARL</sequence>